<sequence>MFDSRPSSQIDLVPLENRIKELEPLKDRVTSSGNLILQVTEQNKTPCIYFKGQDGKDIALMFIRDGNFLIGMIVDGKLTSDGS</sequence>
<dbReference type="STRING" id="658172.CKC_02790"/>
<dbReference type="GeneID" id="96886052"/>
<evidence type="ECO:0000313" key="1">
    <source>
        <dbReference type="EMBL" id="ADR52307.1"/>
    </source>
</evidence>
<reference evidence="2" key="1">
    <citation type="submission" date="2010-11" db="EMBL/GenBank/DDBJ databases">
        <title>Complete genome sequence of Candidatus Liberibacter solanacearum CLso-ZC1.</title>
        <authorList>
            <person name="Lin H."/>
            <person name="Doddapaneni H.V."/>
            <person name="Lou B."/>
            <person name="Civerolo E.L."/>
            <person name="Chen C."/>
            <person name="Duan Y."/>
            <person name="Zhou L."/>
            <person name="Glynn J."/>
        </authorList>
    </citation>
    <scope>NUCLEOTIDE SEQUENCE [LARGE SCALE GENOMIC DNA]</scope>
    <source>
        <strain evidence="2">CLso-ZC1</strain>
    </source>
</reference>
<organism evidence="1 2">
    <name type="scientific">Liberibacter solanacearum (strain CLso-ZC1)</name>
    <dbReference type="NCBI Taxonomy" id="658172"/>
    <lineage>
        <taxon>Bacteria</taxon>
        <taxon>Pseudomonadati</taxon>
        <taxon>Pseudomonadota</taxon>
        <taxon>Alphaproteobacteria</taxon>
        <taxon>Hyphomicrobiales</taxon>
        <taxon>Rhizobiaceae</taxon>
        <taxon>Liberibacter</taxon>
    </lineage>
</organism>
<accession>E4UD67</accession>
<reference key="2">
    <citation type="submission" date="2010-11" db="EMBL/GenBank/DDBJ databases">
        <authorList>
            <person name="Lin H."/>
            <person name="Doddapaneni H.V."/>
            <person name="Lou B."/>
            <person name="Civerolo E.L."/>
            <person name="Chen C."/>
            <person name="Duan Y."/>
            <person name="Zhou L."/>
            <person name="Glynn J."/>
        </authorList>
    </citation>
    <scope>NUCLEOTIDE SEQUENCE</scope>
    <source>
        <strain>CLso-ZC1</strain>
    </source>
</reference>
<dbReference type="KEGG" id="lso:CKC_02790"/>
<proteinExistence type="predicted"/>
<name>E4UD67_LIBSC</name>
<dbReference type="AlphaFoldDB" id="E4UD67"/>
<dbReference type="HOGENOM" id="CLU_2538508_0_0_5"/>
<dbReference type="RefSeq" id="WP_013461963.1">
    <property type="nucleotide sequence ID" value="NC_014774.1"/>
</dbReference>
<gene>
    <name evidence="1" type="ordered locus">CKC_02790</name>
</gene>
<dbReference type="Proteomes" id="UP000007038">
    <property type="component" value="Chromosome"/>
</dbReference>
<protein>
    <submittedName>
        <fullName evidence="1">Uncharacterized protein</fullName>
    </submittedName>
</protein>
<dbReference type="eggNOG" id="COG1196">
    <property type="taxonomic scope" value="Bacteria"/>
</dbReference>
<dbReference type="EMBL" id="CP002371">
    <property type="protein sequence ID" value="ADR52307.1"/>
    <property type="molecule type" value="Genomic_DNA"/>
</dbReference>
<evidence type="ECO:0000313" key="2">
    <source>
        <dbReference type="Proteomes" id="UP000007038"/>
    </source>
</evidence>
<reference evidence="1 2" key="3">
    <citation type="journal article" date="2011" name="PLoS ONE">
        <title>The Complete Genome Sequence of 'Candidatus Liberibacter solanacearum', the Bacterium Associated with Potato Zebra Chip Disease.</title>
        <authorList>
            <person name="Lin H."/>
            <person name="Lou B."/>
            <person name="Glynn J.M."/>
            <person name="Doddapaneni H."/>
            <person name="Civerolo E.L."/>
            <person name="Chen C."/>
            <person name="Duan Y."/>
            <person name="Zhou L."/>
            <person name="Vahling C.M."/>
        </authorList>
    </citation>
    <scope>NUCLEOTIDE SEQUENCE [LARGE SCALE GENOMIC DNA]</scope>
    <source>
        <strain evidence="1 2">CLso-ZC1</strain>
    </source>
</reference>